<dbReference type="KEGG" id="atl:Athai_25110"/>
<organism evidence="1 2">
    <name type="scientific">Actinocatenispora thailandica</name>
    <dbReference type="NCBI Taxonomy" id="227318"/>
    <lineage>
        <taxon>Bacteria</taxon>
        <taxon>Bacillati</taxon>
        <taxon>Actinomycetota</taxon>
        <taxon>Actinomycetes</taxon>
        <taxon>Micromonosporales</taxon>
        <taxon>Micromonosporaceae</taxon>
        <taxon>Actinocatenispora</taxon>
    </lineage>
</organism>
<evidence type="ECO:0000313" key="2">
    <source>
        <dbReference type="Proteomes" id="UP000611640"/>
    </source>
</evidence>
<proteinExistence type="predicted"/>
<keyword evidence="2" id="KW-1185">Reference proteome</keyword>
<dbReference type="EMBL" id="AP023355">
    <property type="protein sequence ID" value="BCJ35008.1"/>
    <property type="molecule type" value="Genomic_DNA"/>
</dbReference>
<evidence type="ECO:0000313" key="1">
    <source>
        <dbReference type="EMBL" id="BCJ35008.1"/>
    </source>
</evidence>
<protein>
    <submittedName>
        <fullName evidence="1">Uncharacterized protein</fullName>
    </submittedName>
</protein>
<sequence length="325" mass="37024">MTYKMLPFYSGAPAPYRFDSNDLRLLADAEIKDHLLAYLNNGSAVLQWAGNYDRDLLSPDHSRTVPLQVRTDGTWIWSDASAHYLAEHDLAPHDDFTRWAMERTPQDARTTSEQVDDARRWLGSAPDIALPRDAFDSQLTWRRTAQYQGVLFSAEQTETISDDARGVRLREHNRASIDGALVAFGFSPTTPEGGAAEDGHPEMSKFVLLSDLDHLWETTPYSIDIDDQGDRHRAFFDRRFLVALVARNARMGYVPTEANGVPWETIDHLEVETVELPLRPGEEEKVVWRRRIDPTVWGLRSREPFGSYRELWYGLSGRLYPSGGD</sequence>
<dbReference type="RefSeq" id="WP_203961635.1">
    <property type="nucleotide sequence ID" value="NZ_AP023355.1"/>
</dbReference>
<dbReference type="AlphaFoldDB" id="A0A7R7DNQ5"/>
<name>A0A7R7DNQ5_9ACTN</name>
<gene>
    <name evidence="1" type="ORF">Athai_25110</name>
</gene>
<reference evidence="1 2" key="1">
    <citation type="submission" date="2020-08" db="EMBL/GenBank/DDBJ databases">
        <title>Whole genome shotgun sequence of Actinocatenispora thailandica NBRC 105041.</title>
        <authorList>
            <person name="Komaki H."/>
            <person name="Tamura T."/>
        </authorList>
    </citation>
    <scope>NUCLEOTIDE SEQUENCE [LARGE SCALE GENOMIC DNA]</scope>
    <source>
        <strain evidence="1 2">NBRC 105041</strain>
    </source>
</reference>
<dbReference type="Proteomes" id="UP000611640">
    <property type="component" value="Chromosome"/>
</dbReference>
<accession>A0A7R7DNQ5</accession>